<evidence type="ECO:0000313" key="4">
    <source>
        <dbReference type="Proteomes" id="UP000799750"/>
    </source>
</evidence>
<protein>
    <recommendedName>
        <fullName evidence="2">DUF7726 domain-containing protein</fullName>
    </recommendedName>
</protein>
<organism evidence="3 4">
    <name type="scientific">Lophium mytilinum</name>
    <dbReference type="NCBI Taxonomy" id="390894"/>
    <lineage>
        <taxon>Eukaryota</taxon>
        <taxon>Fungi</taxon>
        <taxon>Dikarya</taxon>
        <taxon>Ascomycota</taxon>
        <taxon>Pezizomycotina</taxon>
        <taxon>Dothideomycetes</taxon>
        <taxon>Pleosporomycetidae</taxon>
        <taxon>Mytilinidiales</taxon>
        <taxon>Mytilinidiaceae</taxon>
        <taxon>Lophium</taxon>
    </lineage>
</organism>
<gene>
    <name evidence="3" type="ORF">BU16DRAFT_523132</name>
</gene>
<feature type="compositionally biased region" description="Polar residues" evidence="1">
    <location>
        <begin position="54"/>
        <end position="65"/>
    </location>
</feature>
<feature type="compositionally biased region" description="Low complexity" evidence="1">
    <location>
        <begin position="85"/>
        <end position="95"/>
    </location>
</feature>
<sequence>MAPTLRNREALADKPASAQNSASPDKSHQNKKKAPSSEKKSKRKSDAISDGEKQTSTSEQTNANSKAGPKKSQTESNTAKKRKTSSPSSKSSDAATAKDKSHSPDVDLSSIHLEGEEDDSVPVYETCDMVRRKIEAYLLKKPGATHASFCRELSAQYHASSTSVSGKSLSNFRSQKGYDKGNTSSAFYAAYCYFEKLRIKEGKPKSKDRLKMEELWSEEGGFDISKASNQKRLFTGPGTRMNKDRYGQVTLHFPGGGEQTGVL</sequence>
<feature type="compositionally biased region" description="Basic and acidic residues" evidence="1">
    <location>
        <begin position="96"/>
        <end position="105"/>
    </location>
</feature>
<dbReference type="AlphaFoldDB" id="A0A6A6RA14"/>
<dbReference type="Proteomes" id="UP000799750">
    <property type="component" value="Unassembled WGS sequence"/>
</dbReference>
<keyword evidence="4" id="KW-1185">Reference proteome</keyword>
<dbReference type="EMBL" id="MU004183">
    <property type="protein sequence ID" value="KAF2500327.1"/>
    <property type="molecule type" value="Genomic_DNA"/>
</dbReference>
<reference evidence="3" key="1">
    <citation type="journal article" date="2020" name="Stud. Mycol.">
        <title>101 Dothideomycetes genomes: a test case for predicting lifestyles and emergence of pathogens.</title>
        <authorList>
            <person name="Haridas S."/>
            <person name="Albert R."/>
            <person name="Binder M."/>
            <person name="Bloem J."/>
            <person name="Labutti K."/>
            <person name="Salamov A."/>
            <person name="Andreopoulos B."/>
            <person name="Baker S."/>
            <person name="Barry K."/>
            <person name="Bills G."/>
            <person name="Bluhm B."/>
            <person name="Cannon C."/>
            <person name="Castanera R."/>
            <person name="Culley D."/>
            <person name="Daum C."/>
            <person name="Ezra D."/>
            <person name="Gonzalez J."/>
            <person name="Henrissat B."/>
            <person name="Kuo A."/>
            <person name="Liang C."/>
            <person name="Lipzen A."/>
            <person name="Lutzoni F."/>
            <person name="Magnuson J."/>
            <person name="Mondo S."/>
            <person name="Nolan M."/>
            <person name="Ohm R."/>
            <person name="Pangilinan J."/>
            <person name="Park H.-J."/>
            <person name="Ramirez L."/>
            <person name="Alfaro M."/>
            <person name="Sun H."/>
            <person name="Tritt A."/>
            <person name="Yoshinaga Y."/>
            <person name="Zwiers L.-H."/>
            <person name="Turgeon B."/>
            <person name="Goodwin S."/>
            <person name="Spatafora J."/>
            <person name="Crous P."/>
            <person name="Grigoriev I."/>
        </authorList>
    </citation>
    <scope>NUCLEOTIDE SEQUENCE</scope>
    <source>
        <strain evidence="3">CBS 269.34</strain>
    </source>
</reference>
<dbReference type="InterPro" id="IPR056143">
    <property type="entry name" value="DUF7726"/>
</dbReference>
<dbReference type="PANTHER" id="PTHR42339:SF1">
    <property type="entry name" value="HISTONE H1"/>
    <property type="match status" value="1"/>
</dbReference>
<evidence type="ECO:0000259" key="2">
    <source>
        <dbReference type="Pfam" id="PF24852"/>
    </source>
</evidence>
<dbReference type="Pfam" id="PF24852">
    <property type="entry name" value="DUF7726"/>
    <property type="match status" value="1"/>
</dbReference>
<dbReference type="PANTHER" id="PTHR42339">
    <property type="entry name" value="HISTONE H1"/>
    <property type="match status" value="1"/>
</dbReference>
<feature type="region of interest" description="Disordered" evidence="1">
    <location>
        <begin position="1"/>
        <end position="114"/>
    </location>
</feature>
<feature type="domain" description="DUF7726" evidence="2">
    <location>
        <begin position="121"/>
        <end position="203"/>
    </location>
</feature>
<feature type="compositionally biased region" description="Basic and acidic residues" evidence="1">
    <location>
        <begin position="35"/>
        <end position="53"/>
    </location>
</feature>
<feature type="compositionally biased region" description="Basic and acidic residues" evidence="1">
    <location>
        <begin position="1"/>
        <end position="12"/>
    </location>
</feature>
<evidence type="ECO:0000256" key="1">
    <source>
        <dbReference type="SAM" id="MobiDB-lite"/>
    </source>
</evidence>
<dbReference type="OrthoDB" id="2592504at2759"/>
<name>A0A6A6RA14_9PEZI</name>
<evidence type="ECO:0000313" key="3">
    <source>
        <dbReference type="EMBL" id="KAF2500327.1"/>
    </source>
</evidence>
<proteinExistence type="predicted"/>
<accession>A0A6A6RA14</accession>